<sequence>MAITQAMQQDIVNYLLDAEQERKEVLKVTENYPELSLNTAYDVQTLLVRRKIEGGTRSIGYKLGLTSKAKQEMMGVYEAIYGVLTRDMLALEWEPMDHKQFIHPKAEPEIAFFIGEDLQGTDITGEDVLRATQYVAAAIEVIDSRYLDFKFTLPDVVADNCSSAKFVIGSKMVPVRDVELPELGVVMTKNSQVVTTGSGAAVLGDPAVSVAWAVNKLGERGLGLRRGDVVLSGAITEAIAFKPGDTIQAQFAHLGSVTLSCV</sequence>
<dbReference type="InterPro" id="IPR011234">
    <property type="entry name" value="Fumarylacetoacetase-like_C"/>
</dbReference>
<dbReference type="SUPFAM" id="SSF56529">
    <property type="entry name" value="FAH"/>
    <property type="match status" value="1"/>
</dbReference>
<dbReference type="Gene3D" id="3.90.850.10">
    <property type="entry name" value="Fumarylacetoacetase-like, C-terminal domain"/>
    <property type="match status" value="1"/>
</dbReference>
<dbReference type="EMBL" id="JARLKZ010000002">
    <property type="protein sequence ID" value="MEC0238481.1"/>
    <property type="molecule type" value="Genomic_DNA"/>
</dbReference>
<dbReference type="GO" id="GO:0016787">
    <property type="term" value="F:hydrolase activity"/>
    <property type="evidence" value="ECO:0007669"/>
    <property type="project" value="UniProtKB-KW"/>
</dbReference>
<dbReference type="PANTHER" id="PTHR30143">
    <property type="entry name" value="ACID HYDRATASE"/>
    <property type="match status" value="1"/>
</dbReference>
<keyword evidence="1" id="KW-0456">Lyase</keyword>
<reference evidence="3 4" key="1">
    <citation type="submission" date="2023-03" db="EMBL/GenBank/DDBJ databases">
        <title>Bacillus Genome Sequencing.</title>
        <authorList>
            <person name="Dunlap C."/>
        </authorList>
    </citation>
    <scope>NUCLEOTIDE SEQUENCE [LARGE SCALE GENOMIC DNA]</scope>
    <source>
        <strain evidence="3 4">BD-525</strain>
    </source>
</reference>
<accession>A0ABU6GJR5</accession>
<dbReference type="InterPro" id="IPR050772">
    <property type="entry name" value="Hydratase-Decarb/MhpD_sf"/>
</dbReference>
<dbReference type="PANTHER" id="PTHR30143:SF0">
    <property type="entry name" value="2-KETO-4-PENTENOATE HYDRATASE"/>
    <property type="match status" value="1"/>
</dbReference>
<keyword evidence="4" id="KW-1185">Reference proteome</keyword>
<dbReference type="Pfam" id="PF01557">
    <property type="entry name" value="FAA_hydrolase"/>
    <property type="match status" value="1"/>
</dbReference>
<evidence type="ECO:0000313" key="4">
    <source>
        <dbReference type="Proteomes" id="UP001344632"/>
    </source>
</evidence>
<organism evidence="3 4">
    <name type="scientific">Paenibacillus dokdonensis</name>
    <dbReference type="NCBI Taxonomy" id="2567944"/>
    <lineage>
        <taxon>Bacteria</taxon>
        <taxon>Bacillati</taxon>
        <taxon>Bacillota</taxon>
        <taxon>Bacilli</taxon>
        <taxon>Bacillales</taxon>
        <taxon>Paenibacillaceae</taxon>
        <taxon>Paenibacillus</taxon>
    </lineage>
</organism>
<keyword evidence="3" id="KW-0378">Hydrolase</keyword>
<name>A0ABU6GJR5_9BACL</name>
<evidence type="ECO:0000256" key="1">
    <source>
        <dbReference type="ARBA" id="ARBA00023239"/>
    </source>
</evidence>
<dbReference type="InterPro" id="IPR036663">
    <property type="entry name" value="Fumarylacetoacetase_C_sf"/>
</dbReference>
<dbReference type="Proteomes" id="UP001344632">
    <property type="component" value="Unassembled WGS sequence"/>
</dbReference>
<evidence type="ECO:0000313" key="3">
    <source>
        <dbReference type="EMBL" id="MEC0238481.1"/>
    </source>
</evidence>
<proteinExistence type="predicted"/>
<protein>
    <submittedName>
        <fullName evidence="3">Fumarylacetoacetate hydrolase family protein</fullName>
    </submittedName>
</protein>
<gene>
    <name evidence="3" type="ORF">P4H66_01170</name>
</gene>
<dbReference type="RefSeq" id="WP_326085101.1">
    <property type="nucleotide sequence ID" value="NZ_JARLKZ010000002.1"/>
</dbReference>
<comment type="caution">
    <text evidence="3">The sequence shown here is derived from an EMBL/GenBank/DDBJ whole genome shotgun (WGS) entry which is preliminary data.</text>
</comment>
<feature type="domain" description="Fumarylacetoacetase-like C-terminal" evidence="2">
    <location>
        <begin position="104"/>
        <end position="258"/>
    </location>
</feature>
<evidence type="ECO:0000259" key="2">
    <source>
        <dbReference type="Pfam" id="PF01557"/>
    </source>
</evidence>